<dbReference type="AlphaFoldDB" id="H8GNI9"/>
<evidence type="ECO:0000256" key="2">
    <source>
        <dbReference type="ARBA" id="ARBA00022475"/>
    </source>
</evidence>
<evidence type="ECO:0000256" key="12">
    <source>
        <dbReference type="ARBA" id="ARBA00023444"/>
    </source>
</evidence>
<dbReference type="GO" id="GO:0005047">
    <property type="term" value="F:signal recognition particle binding"/>
    <property type="evidence" value="ECO:0007669"/>
    <property type="project" value="TreeGrafter"/>
</dbReference>
<keyword evidence="19" id="KW-1185">Reference proteome</keyword>
<keyword evidence="5 15" id="KW-0547">Nucleotide-binding</keyword>
<dbReference type="GO" id="GO:0006784">
    <property type="term" value="P:heme A biosynthetic process"/>
    <property type="evidence" value="ECO:0007669"/>
    <property type="project" value="InterPro"/>
</dbReference>
<dbReference type="GO" id="GO:0003924">
    <property type="term" value="F:GTPase activity"/>
    <property type="evidence" value="ECO:0007669"/>
    <property type="project" value="UniProtKB-UniRule"/>
</dbReference>
<gene>
    <name evidence="15" type="primary">ftsY</name>
    <name evidence="18" type="ORF">Metal_1815</name>
</gene>
<dbReference type="CDD" id="cd17874">
    <property type="entry name" value="FtsY"/>
    <property type="match status" value="1"/>
</dbReference>
<evidence type="ECO:0000256" key="15">
    <source>
        <dbReference type="HAMAP-Rule" id="MF_00920"/>
    </source>
</evidence>
<feature type="transmembrane region" description="Helical" evidence="16">
    <location>
        <begin position="173"/>
        <end position="196"/>
    </location>
</feature>
<evidence type="ECO:0000256" key="7">
    <source>
        <dbReference type="ARBA" id="ARBA00022989"/>
    </source>
</evidence>
<dbReference type="SMART" id="SM00963">
    <property type="entry name" value="SRP54_N"/>
    <property type="match status" value="1"/>
</dbReference>
<dbReference type="GO" id="GO:0005886">
    <property type="term" value="C:plasma membrane"/>
    <property type="evidence" value="ECO:0007669"/>
    <property type="project" value="UniProtKB-SubCell"/>
</dbReference>
<evidence type="ECO:0000256" key="1">
    <source>
        <dbReference type="ARBA" id="ARBA00004141"/>
    </source>
</evidence>
<dbReference type="Gene3D" id="3.40.50.300">
    <property type="entry name" value="P-loop containing nucleotide triphosphate hydrolases"/>
    <property type="match status" value="1"/>
</dbReference>
<dbReference type="PANTHER" id="PTHR43134:SF1">
    <property type="entry name" value="SIGNAL RECOGNITION PARTICLE RECEPTOR SUBUNIT ALPHA"/>
    <property type="match status" value="1"/>
</dbReference>
<dbReference type="EC" id="3.6.5.4" evidence="15"/>
<dbReference type="STRING" id="686340.Metal_1815"/>
<comment type="subcellular location">
    <subcellularLocation>
        <location evidence="15">Cell membrane</location>
        <topology evidence="15">Peripheral membrane protein</topology>
        <orientation evidence="15">Cytoplasmic side</orientation>
    </subcellularLocation>
    <subcellularLocation>
        <location evidence="15">Cytoplasm</location>
    </subcellularLocation>
    <subcellularLocation>
        <location evidence="1">Membrane</location>
        <topology evidence="1">Multi-pass membrane protein</topology>
    </subcellularLocation>
</comment>
<feature type="binding site" evidence="15">
    <location>
        <begin position="623"/>
        <end position="626"/>
    </location>
    <ligand>
        <name>GTP</name>
        <dbReference type="ChEBI" id="CHEBI:37565"/>
    </ligand>
</feature>
<evidence type="ECO:0000256" key="9">
    <source>
        <dbReference type="ARBA" id="ARBA00023134"/>
    </source>
</evidence>
<comment type="pathway">
    <text evidence="12">Porphyrin-containing compound metabolism.</text>
</comment>
<evidence type="ECO:0000256" key="10">
    <source>
        <dbReference type="ARBA" id="ARBA00023136"/>
    </source>
</evidence>
<dbReference type="GO" id="GO:0006614">
    <property type="term" value="P:SRP-dependent cotranslational protein targeting to membrane"/>
    <property type="evidence" value="ECO:0007669"/>
    <property type="project" value="InterPro"/>
</dbReference>
<dbReference type="FunFam" id="1.20.120.140:FF:000002">
    <property type="entry name" value="Signal recognition particle receptor FtsY"/>
    <property type="match status" value="1"/>
</dbReference>
<dbReference type="SUPFAM" id="SSF52540">
    <property type="entry name" value="P-loop containing nucleoside triphosphate hydrolases"/>
    <property type="match status" value="1"/>
</dbReference>
<comment type="function">
    <text evidence="14 15">Involved in targeting and insertion of nascent membrane proteins into the cytoplasmic membrane. Acts as a receptor for the complex formed by the signal recognition particle (SRP) and the ribosome-nascent chain (RNC). Interaction with SRP-RNC leads to the transfer of the RNC complex to the Sec translocase for insertion into the membrane, the hydrolysis of GTP by both Ffh and FtsY, and the dissociation of the SRP-FtsY complex into the individual components.</text>
</comment>
<evidence type="ECO:0000256" key="16">
    <source>
        <dbReference type="SAM" id="Phobius"/>
    </source>
</evidence>
<dbReference type="InterPro" id="IPR036225">
    <property type="entry name" value="SRP/SRP_N"/>
</dbReference>
<organism evidence="18 19">
    <name type="scientific">Methylomicrobium album BG8</name>
    <dbReference type="NCBI Taxonomy" id="686340"/>
    <lineage>
        <taxon>Bacteria</taxon>
        <taxon>Pseudomonadati</taxon>
        <taxon>Pseudomonadota</taxon>
        <taxon>Gammaproteobacteria</taxon>
        <taxon>Methylococcales</taxon>
        <taxon>Methylococcaceae</taxon>
        <taxon>Methylomicrobium</taxon>
    </lineage>
</organism>
<dbReference type="InterPro" id="IPR004390">
    <property type="entry name" value="SR_rcpt_FtsY"/>
</dbReference>
<dbReference type="GO" id="GO:0005737">
    <property type="term" value="C:cytoplasm"/>
    <property type="evidence" value="ECO:0007669"/>
    <property type="project" value="UniProtKB-SubCell"/>
</dbReference>
<keyword evidence="11 15" id="KW-0675">Receptor</keyword>
<dbReference type="GO" id="GO:0005525">
    <property type="term" value="F:GTP binding"/>
    <property type="evidence" value="ECO:0007669"/>
    <property type="project" value="UniProtKB-UniRule"/>
</dbReference>
<dbReference type="HAMAP" id="MF_00920">
    <property type="entry name" value="FtsY"/>
    <property type="match status" value="1"/>
</dbReference>
<accession>H8GNI9</accession>
<feature type="transmembrane region" description="Helical" evidence="16">
    <location>
        <begin position="76"/>
        <end position="95"/>
    </location>
</feature>
<dbReference type="NCBIfam" id="TIGR00064">
    <property type="entry name" value="ftsY"/>
    <property type="match status" value="1"/>
</dbReference>
<proteinExistence type="inferred from homology"/>
<feature type="transmembrane region" description="Helical" evidence="16">
    <location>
        <begin position="276"/>
        <end position="294"/>
    </location>
</feature>
<dbReference type="SMART" id="SM00962">
    <property type="entry name" value="SRP54"/>
    <property type="match status" value="1"/>
</dbReference>
<evidence type="ECO:0000256" key="4">
    <source>
        <dbReference type="ARBA" id="ARBA00022692"/>
    </source>
</evidence>
<dbReference type="EMBL" id="CM001475">
    <property type="protein sequence ID" value="EIC29582.1"/>
    <property type="molecule type" value="Genomic_DNA"/>
</dbReference>
<dbReference type="SMART" id="SM00382">
    <property type="entry name" value="AAA"/>
    <property type="match status" value="1"/>
</dbReference>
<feature type="binding site" evidence="15">
    <location>
        <begin position="559"/>
        <end position="563"/>
    </location>
    <ligand>
        <name>GTP</name>
        <dbReference type="ChEBI" id="CHEBI:37565"/>
    </ligand>
</feature>
<evidence type="ECO:0000256" key="6">
    <source>
        <dbReference type="ARBA" id="ARBA00022801"/>
    </source>
</evidence>
<dbReference type="FunFam" id="3.40.50.300:FF:000053">
    <property type="entry name" value="Signal recognition particle receptor FtsY"/>
    <property type="match status" value="1"/>
</dbReference>
<evidence type="ECO:0000256" key="3">
    <source>
        <dbReference type="ARBA" id="ARBA00022490"/>
    </source>
</evidence>
<keyword evidence="8" id="KW-0350">Heme biosynthesis</keyword>
<dbReference type="InterPro" id="IPR003780">
    <property type="entry name" value="COX15/CtaA_fam"/>
</dbReference>
<dbReference type="InterPro" id="IPR000897">
    <property type="entry name" value="SRP54_GTPase_dom"/>
</dbReference>
<evidence type="ECO:0000256" key="8">
    <source>
        <dbReference type="ARBA" id="ARBA00023133"/>
    </source>
</evidence>
<evidence type="ECO:0000259" key="17">
    <source>
        <dbReference type="PROSITE" id="PS00300"/>
    </source>
</evidence>
<feature type="transmembrane region" description="Helical" evidence="16">
    <location>
        <begin position="107"/>
        <end position="124"/>
    </location>
</feature>
<feature type="binding site" evidence="15">
    <location>
        <begin position="477"/>
        <end position="484"/>
    </location>
    <ligand>
        <name>GTP</name>
        <dbReference type="ChEBI" id="CHEBI:37565"/>
    </ligand>
</feature>
<sequence length="673" mass="72848">MYRKIALFGVFLALIVIVFGAYVRLSDAGLGCPDWPGCYGRAVIADTPDFKAEADRAFPEHPFDPAKAWKEMTHRYLAAGLGLVILLLAVLSPWVKTNRVAAVTGSLFLLVLVGLQAALGMWAVKLRTMPLIVTLHLMLGMFTFWLLFGLYLRVKPDYVRLPSRQGPVNWARFGMWVVLLQVLLGGWTGTNLAALACGTEFPLCNGQWFPETADFYHATDLLNGLINGDTGVLPPEAQVAVHWLHRMFALVSLLVLGLVMLLAVSAKNPKPVRRAGLKLCILLIAQISLGIAVVELAAPLWAAVLHNAFAALMMMPLISIGFYGRYGLKAAEIPAERPRPLPEVKEIPKVPVTIEKPTEEVYVEPAPESLYLRLKSQLKRTRSGLGDALAGLTLGQKSVSDELLEDIEATLLMADIGIDATTKIINRLTQSLERHQLRDPETLAAAVKQELLSILEPCSQPLAIPKQDTPFVILVVGVNGVGKTTTIGKLAKRLQAQGHSVMLAAGDTFRAAAVEQLQTWGERNNIHVVAQHTGADSASVIYDGLQSAQAKGIDVLIADTAGRLHTKSNLMDELKKVKRIMGKLDETAPHEVLLVIDAGTGQNALSQAKQFNEAVSLTGLALTKLDGTAKGGVIFALAKQLGIPIRFIGVGEGIDDLQDFHAGAFVEALFARD</sequence>
<keyword evidence="2 15" id="KW-1003">Cell membrane</keyword>
<feature type="transmembrane region" description="Helical" evidence="16">
    <location>
        <begin position="130"/>
        <end position="152"/>
    </location>
</feature>
<keyword evidence="3 15" id="KW-0963">Cytoplasm</keyword>
<dbReference type="Pfam" id="PF00448">
    <property type="entry name" value="SRP54"/>
    <property type="match status" value="1"/>
</dbReference>
<dbReference type="InterPro" id="IPR013822">
    <property type="entry name" value="Signal_recog_particl_SRP54_hlx"/>
</dbReference>
<feature type="transmembrane region" description="Helical" evidence="16">
    <location>
        <begin position="300"/>
        <end position="323"/>
    </location>
</feature>
<dbReference type="Pfam" id="PF02628">
    <property type="entry name" value="COX15-CtaA"/>
    <property type="match status" value="1"/>
</dbReference>
<keyword evidence="6 15" id="KW-0378">Hydrolase</keyword>
<dbReference type="Pfam" id="PF02881">
    <property type="entry name" value="SRP54_N"/>
    <property type="match status" value="1"/>
</dbReference>
<protein>
    <recommendedName>
        <fullName evidence="15">Signal recognition particle receptor FtsY</fullName>
        <shortName evidence="15">SRP receptor</shortName>
        <ecNumber evidence="15">3.6.5.4</ecNumber>
    </recommendedName>
</protein>
<name>H8GNI9_METAL</name>
<dbReference type="InterPro" id="IPR042101">
    <property type="entry name" value="SRP54_N_sf"/>
</dbReference>
<dbReference type="eggNOG" id="COG1612">
    <property type="taxonomic scope" value="Bacteria"/>
</dbReference>
<evidence type="ECO:0000256" key="13">
    <source>
        <dbReference type="ARBA" id="ARBA00048027"/>
    </source>
</evidence>
<evidence type="ECO:0000256" key="11">
    <source>
        <dbReference type="ARBA" id="ARBA00023170"/>
    </source>
</evidence>
<comment type="similarity">
    <text evidence="15">Belongs to the GTP-binding SRP family. FtsY subfamily.</text>
</comment>
<reference evidence="18 19" key="1">
    <citation type="journal article" date="2013" name="Genome Announc.">
        <title>Genome Sequence of the Obligate Gammaproteobacterial Methanotroph Methylomicrobium album Strain BG8.</title>
        <authorList>
            <person name="Kits K.D."/>
            <person name="Kalyuzhnaya M.G."/>
            <person name="Klotz M.G."/>
            <person name="Jetten M.S."/>
            <person name="Op den Camp H.J."/>
            <person name="Vuilleumier S."/>
            <person name="Bringel F."/>
            <person name="Dispirito A.A."/>
            <person name="Murrell J.C."/>
            <person name="Bruce D."/>
            <person name="Cheng J.F."/>
            <person name="Copeland A."/>
            <person name="Goodwin L."/>
            <person name="Hauser L."/>
            <person name="Lajus A."/>
            <person name="Land M.L."/>
            <person name="Lapidus A."/>
            <person name="Lucas S."/>
            <person name="Medigue C."/>
            <person name="Pitluck S."/>
            <person name="Woyke T."/>
            <person name="Zeytun A."/>
            <person name="Stein L.Y."/>
        </authorList>
    </citation>
    <scope>NUCLEOTIDE SEQUENCE [LARGE SCALE GENOMIC DNA]</scope>
    <source>
        <strain evidence="18 19">BG8</strain>
    </source>
</reference>
<comment type="subunit">
    <text evidence="15">Part of the signal recognition particle protein translocation system, which is composed of SRP and FtsY. SRP is a ribonucleoprotein composed of Ffh and a 4.5S RNA molecule.</text>
</comment>
<dbReference type="PROSITE" id="PS00300">
    <property type="entry name" value="SRP54"/>
    <property type="match status" value="1"/>
</dbReference>
<evidence type="ECO:0000256" key="14">
    <source>
        <dbReference type="ARBA" id="ARBA00053570"/>
    </source>
</evidence>
<evidence type="ECO:0000256" key="5">
    <source>
        <dbReference type="ARBA" id="ARBA00022741"/>
    </source>
</evidence>
<dbReference type="InterPro" id="IPR027417">
    <property type="entry name" value="P-loop_NTPase"/>
</dbReference>
<evidence type="ECO:0000313" key="18">
    <source>
        <dbReference type="EMBL" id="EIC29582.1"/>
    </source>
</evidence>
<keyword evidence="7 16" id="KW-1133">Transmembrane helix</keyword>
<dbReference type="InterPro" id="IPR003593">
    <property type="entry name" value="AAA+_ATPase"/>
</dbReference>
<keyword evidence="4 16" id="KW-0812">Transmembrane</keyword>
<dbReference type="RefSeq" id="WP_005371551.1">
    <property type="nucleotide sequence ID" value="NZ_CM001475.1"/>
</dbReference>
<evidence type="ECO:0000313" key="19">
    <source>
        <dbReference type="Proteomes" id="UP000005090"/>
    </source>
</evidence>
<dbReference type="SUPFAM" id="SSF47364">
    <property type="entry name" value="Domain of the SRP/SRP receptor G-proteins"/>
    <property type="match status" value="1"/>
</dbReference>
<keyword evidence="9 15" id="KW-0342">GTP-binding</keyword>
<dbReference type="HOGENOM" id="CLU_026365_0_0_6"/>
<dbReference type="PANTHER" id="PTHR43134">
    <property type="entry name" value="SIGNAL RECOGNITION PARTICLE RECEPTOR SUBUNIT ALPHA"/>
    <property type="match status" value="1"/>
</dbReference>
<feature type="transmembrane region" description="Helical" evidence="16">
    <location>
        <begin position="243"/>
        <end position="264"/>
    </location>
</feature>
<feature type="domain" description="SRP54-type proteins GTP-binding" evidence="17">
    <location>
        <begin position="644"/>
        <end position="657"/>
    </location>
</feature>
<dbReference type="Proteomes" id="UP000005090">
    <property type="component" value="Chromosome"/>
</dbReference>
<dbReference type="Gene3D" id="1.20.120.140">
    <property type="entry name" value="Signal recognition particle SRP54, nucleotide-binding domain"/>
    <property type="match status" value="1"/>
</dbReference>
<comment type="catalytic activity">
    <reaction evidence="13 15">
        <text>GTP + H2O = GDP + phosphate + H(+)</text>
        <dbReference type="Rhea" id="RHEA:19669"/>
        <dbReference type="ChEBI" id="CHEBI:15377"/>
        <dbReference type="ChEBI" id="CHEBI:15378"/>
        <dbReference type="ChEBI" id="CHEBI:37565"/>
        <dbReference type="ChEBI" id="CHEBI:43474"/>
        <dbReference type="ChEBI" id="CHEBI:58189"/>
        <dbReference type="EC" id="3.6.5.4"/>
    </reaction>
</comment>
<dbReference type="eggNOG" id="COG0552">
    <property type="taxonomic scope" value="Bacteria"/>
</dbReference>
<keyword evidence="10 15" id="KW-0472">Membrane</keyword>